<protein>
    <recommendedName>
        <fullName evidence="4">Chromosome partition protein Smc</fullName>
    </recommendedName>
</protein>
<dbReference type="EMBL" id="JACJSK010000022">
    <property type="protein sequence ID" value="MBD2545410.1"/>
    <property type="molecule type" value="Genomic_DNA"/>
</dbReference>
<dbReference type="RefSeq" id="WP_190879148.1">
    <property type="nucleotide sequence ID" value="NZ_JACJSK010000022.1"/>
</dbReference>
<dbReference type="Gene3D" id="1.20.1480.30">
    <property type="entry name" value="Designed four-helix bundle protein"/>
    <property type="match status" value="1"/>
</dbReference>
<evidence type="ECO:0000313" key="3">
    <source>
        <dbReference type="Proteomes" id="UP000641954"/>
    </source>
</evidence>
<gene>
    <name evidence="2" type="ORF">H6G72_16520</name>
</gene>
<reference evidence="2 3" key="1">
    <citation type="journal article" date="2020" name="ISME J.">
        <title>Comparative genomics reveals insights into cyanobacterial evolution and habitat adaptation.</title>
        <authorList>
            <person name="Chen M.Y."/>
            <person name="Teng W.K."/>
            <person name="Zhao L."/>
            <person name="Hu C.X."/>
            <person name="Zhou Y.K."/>
            <person name="Han B.P."/>
            <person name="Song L.R."/>
            <person name="Shu W.S."/>
        </authorList>
    </citation>
    <scope>NUCLEOTIDE SEQUENCE [LARGE SCALE GENOMIC DNA]</scope>
    <source>
        <strain evidence="2 3">FACHB-1370</strain>
    </source>
</reference>
<keyword evidence="1" id="KW-0175">Coiled coil</keyword>
<evidence type="ECO:0008006" key="4">
    <source>
        <dbReference type="Google" id="ProtNLM"/>
    </source>
</evidence>
<feature type="coiled-coil region" evidence="1">
    <location>
        <begin position="304"/>
        <end position="368"/>
    </location>
</feature>
<dbReference type="Proteomes" id="UP000641954">
    <property type="component" value="Unassembled WGS sequence"/>
</dbReference>
<sequence>MQNIQPNIQNLRQIISEYHWLDLAESVSIAASAIGTLAGALSGQVVYAAAPLTVALSLNLANRYRLDENTEQYTKAAISDVRNVVESLYTALPENDQPQMDFQALQKSIYHLQKVTERLENKALTEDDWQMVNVRFLTLQESLEKLTQSIGNSQFIPPAIQRSEAGEISGKNAGEIREFALANYSELEQRIGQLEQKNHEVIKPYLQRLTQTLQQLKQDQSLGKVRKKIQALSEEIKQRTVVQVEVETLTQQLETIAAQQAQLNQQFLELPAPPVPVDISSIEVAIAQISEDLTTTKTQTSKRFKRILGTLNALEGQINQLQQLSHNLQSSVEKVTEDLDHLSDAANVENLENILNQVSAELAEVQDKINSLTPPFNPAPLEEQLQELSALIKQQSPEPTQFLTKEDIAPLVAAIKKLQKRK</sequence>
<accession>A0ABR8EFN5</accession>
<keyword evidence="3" id="KW-1185">Reference proteome</keyword>
<name>A0ABR8EFN5_9CYAN</name>
<proteinExistence type="predicted"/>
<evidence type="ECO:0000313" key="2">
    <source>
        <dbReference type="EMBL" id="MBD2545410.1"/>
    </source>
</evidence>
<organism evidence="2 3">
    <name type="scientific">Planktothricoides raciborskii FACHB-1370</name>
    <dbReference type="NCBI Taxonomy" id="2949576"/>
    <lineage>
        <taxon>Bacteria</taxon>
        <taxon>Bacillati</taxon>
        <taxon>Cyanobacteriota</taxon>
        <taxon>Cyanophyceae</taxon>
        <taxon>Oscillatoriophycideae</taxon>
        <taxon>Oscillatoriales</taxon>
        <taxon>Oscillatoriaceae</taxon>
        <taxon>Planktothricoides</taxon>
    </lineage>
</organism>
<evidence type="ECO:0000256" key="1">
    <source>
        <dbReference type="SAM" id="Coils"/>
    </source>
</evidence>
<comment type="caution">
    <text evidence="2">The sequence shown here is derived from an EMBL/GenBank/DDBJ whole genome shotgun (WGS) entry which is preliminary data.</text>
</comment>